<dbReference type="CDD" id="cd16841">
    <property type="entry name" value="RraA_family"/>
    <property type="match status" value="1"/>
</dbReference>
<dbReference type="RefSeq" id="WP_183594099.1">
    <property type="nucleotide sequence ID" value="NZ_JACHWR010000003.1"/>
</dbReference>
<organism evidence="13 14">
    <name type="scientific">Nocardioides soli</name>
    <dbReference type="NCBI Taxonomy" id="1036020"/>
    <lineage>
        <taxon>Bacteria</taxon>
        <taxon>Bacillati</taxon>
        <taxon>Actinomycetota</taxon>
        <taxon>Actinomycetes</taxon>
        <taxon>Propionibacteriales</taxon>
        <taxon>Nocardioidaceae</taxon>
        <taxon>Nocardioides</taxon>
    </lineage>
</organism>
<keyword evidence="12" id="KW-0460">Magnesium</keyword>
<comment type="similarity">
    <text evidence="3">Belongs to the class II aldolase/RraA-like family.</text>
</comment>
<comment type="cofactor">
    <cofactor evidence="12">
        <name>Mg(2+)</name>
        <dbReference type="ChEBI" id="CHEBI:18420"/>
    </cofactor>
</comment>
<feature type="binding site" evidence="12">
    <location>
        <position position="123"/>
    </location>
    <ligand>
        <name>substrate</name>
    </ligand>
</feature>
<evidence type="ECO:0000256" key="5">
    <source>
        <dbReference type="ARBA" id="ARBA00012213"/>
    </source>
</evidence>
<evidence type="ECO:0000256" key="4">
    <source>
        <dbReference type="ARBA" id="ARBA00011233"/>
    </source>
</evidence>
<evidence type="ECO:0000256" key="2">
    <source>
        <dbReference type="ARBA" id="ARBA00001968"/>
    </source>
</evidence>
<dbReference type="Gene3D" id="3.50.30.40">
    <property type="entry name" value="Ribonuclease E inhibitor RraA/RraA-like"/>
    <property type="match status" value="1"/>
</dbReference>
<sequence length="234" mass="25073">MGPETFERLGAASTATLQNQLFIRGLRRTVIQGVLPLGHGRRNFVAEAFTLRYIPAREDLDTVESFRDPEHAQRAAIDTIPAGQALVVDSRGDGAAASAGEILMTRLAVRGCAAFVTDGSVRDSHHISEMDMPVFVGSVTPTTNLVLHHAVDFQVPIACGGVAVFPGDVLVGDPEGVVVIPRHLAEEVSRDAVEQEGLEEFLLERVRGGAPVRGTYPPTAELRAEYDAQRGARG</sequence>
<evidence type="ECO:0000256" key="8">
    <source>
        <dbReference type="ARBA" id="ARBA00025046"/>
    </source>
</evidence>
<evidence type="ECO:0000256" key="10">
    <source>
        <dbReference type="ARBA" id="ARBA00032305"/>
    </source>
</evidence>
<evidence type="ECO:0000256" key="1">
    <source>
        <dbReference type="ARBA" id="ARBA00001342"/>
    </source>
</evidence>
<feature type="binding site" evidence="12">
    <location>
        <begin position="100"/>
        <end position="103"/>
    </location>
    <ligand>
        <name>substrate</name>
    </ligand>
</feature>
<dbReference type="InterPro" id="IPR036704">
    <property type="entry name" value="RraA/RraA-like_sf"/>
</dbReference>
<accession>A0A7W4VYS3</accession>
<comment type="function">
    <text evidence="8">Catalyzes the aldol cleavage of 4-hydroxy-4-methyl-2-oxoglutarate (HMG) into 2 molecules of pyruvate. Also contains a secondary oxaloacetate (OAA) decarboxylase activity due to the common pyruvate enolate transition state formed following C-C bond cleavage in the retro-aldol and decarboxylation reactions.</text>
</comment>
<comment type="catalytic activity">
    <reaction evidence="1">
        <text>4-hydroxy-4-methyl-2-oxoglutarate = 2 pyruvate</text>
        <dbReference type="Rhea" id="RHEA:22748"/>
        <dbReference type="ChEBI" id="CHEBI:15361"/>
        <dbReference type="ChEBI" id="CHEBI:58276"/>
        <dbReference type="EC" id="4.1.3.17"/>
    </reaction>
</comment>
<dbReference type="EC" id="4.1.3.17" evidence="5"/>
<evidence type="ECO:0000256" key="3">
    <source>
        <dbReference type="ARBA" id="ARBA00008621"/>
    </source>
</evidence>
<reference evidence="13 14" key="1">
    <citation type="submission" date="2020-08" db="EMBL/GenBank/DDBJ databases">
        <title>Sequencing the genomes of 1000 actinobacteria strains.</title>
        <authorList>
            <person name="Klenk H.-P."/>
        </authorList>
    </citation>
    <scope>NUCLEOTIDE SEQUENCE [LARGE SCALE GENOMIC DNA]</scope>
    <source>
        <strain evidence="13 14">DSM 105498</strain>
    </source>
</reference>
<keyword evidence="12" id="KW-0479">Metal-binding</keyword>
<evidence type="ECO:0000313" key="13">
    <source>
        <dbReference type="EMBL" id="MBB3044205.1"/>
    </source>
</evidence>
<gene>
    <name evidence="13" type="ORF">FHU40_004042</name>
</gene>
<evidence type="ECO:0000256" key="11">
    <source>
        <dbReference type="ARBA" id="ARBA00047973"/>
    </source>
</evidence>
<evidence type="ECO:0000313" key="14">
    <source>
        <dbReference type="Proteomes" id="UP000589626"/>
    </source>
</evidence>
<proteinExistence type="inferred from homology"/>
<dbReference type="InterPro" id="IPR005493">
    <property type="entry name" value="RraA/RraA-like"/>
</dbReference>
<protein>
    <recommendedName>
        <fullName evidence="7">Putative 4-hydroxy-4-methyl-2-oxoglutarate aldolase</fullName>
        <ecNumber evidence="6">4.1.1.112</ecNumber>
        <ecNumber evidence="5">4.1.3.17</ecNumber>
    </recommendedName>
    <alternativeName>
        <fullName evidence="10">Oxaloacetate decarboxylase</fullName>
    </alternativeName>
    <alternativeName>
        <fullName evidence="9">RraA-like protein</fullName>
    </alternativeName>
</protein>
<evidence type="ECO:0000256" key="7">
    <source>
        <dbReference type="ARBA" id="ARBA00016549"/>
    </source>
</evidence>
<evidence type="ECO:0000256" key="12">
    <source>
        <dbReference type="PIRSR" id="PIRSR605493-1"/>
    </source>
</evidence>
<dbReference type="GO" id="GO:0046872">
    <property type="term" value="F:metal ion binding"/>
    <property type="evidence" value="ECO:0007669"/>
    <property type="project" value="UniProtKB-KW"/>
</dbReference>
<dbReference type="PANTHER" id="PTHR33254:SF16">
    <property type="entry name" value="BLR3842 PROTEIN"/>
    <property type="match status" value="1"/>
</dbReference>
<dbReference type="SUPFAM" id="SSF89562">
    <property type="entry name" value="RraA-like"/>
    <property type="match status" value="1"/>
</dbReference>
<comment type="subunit">
    <text evidence="4">Homotrimer.</text>
</comment>
<dbReference type="GO" id="GO:0047443">
    <property type="term" value="F:4-hydroxy-4-methyl-2-oxoglutarate aldolase activity"/>
    <property type="evidence" value="ECO:0007669"/>
    <property type="project" value="UniProtKB-EC"/>
</dbReference>
<evidence type="ECO:0000256" key="9">
    <source>
        <dbReference type="ARBA" id="ARBA00030169"/>
    </source>
</evidence>
<comment type="caution">
    <text evidence="13">The sequence shown here is derived from an EMBL/GenBank/DDBJ whole genome shotgun (WGS) entry which is preliminary data.</text>
</comment>
<comment type="catalytic activity">
    <reaction evidence="11">
        <text>oxaloacetate + H(+) = pyruvate + CO2</text>
        <dbReference type="Rhea" id="RHEA:15641"/>
        <dbReference type="ChEBI" id="CHEBI:15361"/>
        <dbReference type="ChEBI" id="CHEBI:15378"/>
        <dbReference type="ChEBI" id="CHEBI:16452"/>
        <dbReference type="ChEBI" id="CHEBI:16526"/>
        <dbReference type="EC" id="4.1.1.112"/>
    </reaction>
</comment>
<dbReference type="EC" id="4.1.1.112" evidence="6"/>
<dbReference type="Proteomes" id="UP000589626">
    <property type="component" value="Unassembled WGS sequence"/>
</dbReference>
<dbReference type="Pfam" id="PF03737">
    <property type="entry name" value="RraA-like"/>
    <property type="match status" value="1"/>
</dbReference>
<dbReference type="PANTHER" id="PTHR33254">
    <property type="entry name" value="4-HYDROXY-4-METHYL-2-OXOGLUTARATE ALDOLASE 3-RELATED"/>
    <property type="match status" value="1"/>
</dbReference>
<dbReference type="GO" id="GO:0008948">
    <property type="term" value="F:oxaloacetate decarboxylase activity"/>
    <property type="evidence" value="ECO:0007669"/>
    <property type="project" value="UniProtKB-EC"/>
</dbReference>
<name>A0A7W4VYS3_9ACTN</name>
<keyword evidence="14" id="KW-1185">Reference proteome</keyword>
<evidence type="ECO:0000256" key="6">
    <source>
        <dbReference type="ARBA" id="ARBA00012947"/>
    </source>
</evidence>
<dbReference type="EMBL" id="JACHWR010000003">
    <property type="protein sequence ID" value="MBB3044205.1"/>
    <property type="molecule type" value="Genomic_DNA"/>
</dbReference>
<feature type="binding site" evidence="12">
    <location>
        <position position="122"/>
    </location>
    <ligand>
        <name>substrate</name>
    </ligand>
</feature>
<dbReference type="AlphaFoldDB" id="A0A7W4VYS3"/>
<dbReference type="NCBIfam" id="NF006093">
    <property type="entry name" value="PRK08245.1"/>
    <property type="match status" value="1"/>
</dbReference>
<comment type="cofactor">
    <cofactor evidence="2">
        <name>a divalent metal cation</name>
        <dbReference type="ChEBI" id="CHEBI:60240"/>
    </cofactor>
</comment>